<reference evidence="3 4" key="1">
    <citation type="submission" date="2023-10" db="EMBL/GenBank/DDBJ databases">
        <title>Noviherbaspirillum sp. CPCC 100848 genome assembly.</title>
        <authorList>
            <person name="Li X.Y."/>
            <person name="Fang X.M."/>
        </authorList>
    </citation>
    <scope>NUCLEOTIDE SEQUENCE [LARGE SCALE GENOMIC DNA]</scope>
    <source>
        <strain evidence="3 4">CPCC 100848</strain>
    </source>
</reference>
<proteinExistence type="inferred from homology"/>
<dbReference type="Pfam" id="PF03364">
    <property type="entry name" value="Polyketide_cyc"/>
    <property type="match status" value="1"/>
</dbReference>
<dbReference type="InterPro" id="IPR023393">
    <property type="entry name" value="START-like_dom_sf"/>
</dbReference>
<evidence type="ECO:0000313" key="4">
    <source>
        <dbReference type="Proteomes" id="UP001352263"/>
    </source>
</evidence>
<dbReference type="CDD" id="cd07817">
    <property type="entry name" value="SRPBCC_8"/>
    <property type="match status" value="1"/>
</dbReference>
<dbReference type="SUPFAM" id="SSF55961">
    <property type="entry name" value="Bet v1-like"/>
    <property type="match status" value="1"/>
</dbReference>
<comment type="caution">
    <text evidence="3">The sequence shown here is derived from an EMBL/GenBank/DDBJ whole genome shotgun (WGS) entry which is preliminary data.</text>
</comment>
<accession>A0ABU6J4H3</accession>
<dbReference type="RefSeq" id="WP_326505258.1">
    <property type="nucleotide sequence ID" value="NZ_JAWIIV010000003.1"/>
</dbReference>
<dbReference type="PANTHER" id="PTHR33824">
    <property type="entry name" value="POLYKETIDE CYCLASE/DEHYDRASE AND LIPID TRANSPORT SUPERFAMILY PROTEIN"/>
    <property type="match status" value="1"/>
</dbReference>
<evidence type="ECO:0000313" key="3">
    <source>
        <dbReference type="EMBL" id="MEC4718522.1"/>
    </source>
</evidence>
<organism evidence="3 4">
    <name type="scientific">Noviherbaspirillum album</name>
    <dbReference type="NCBI Taxonomy" id="3080276"/>
    <lineage>
        <taxon>Bacteria</taxon>
        <taxon>Pseudomonadati</taxon>
        <taxon>Pseudomonadota</taxon>
        <taxon>Betaproteobacteria</taxon>
        <taxon>Burkholderiales</taxon>
        <taxon>Oxalobacteraceae</taxon>
        <taxon>Noviherbaspirillum</taxon>
    </lineage>
</organism>
<dbReference type="InterPro" id="IPR005031">
    <property type="entry name" value="COQ10_START"/>
</dbReference>
<dbReference type="PANTHER" id="PTHR33824:SF7">
    <property type="entry name" value="POLYKETIDE CYCLASE_DEHYDRASE AND LIPID TRANSPORT SUPERFAMILY PROTEIN"/>
    <property type="match status" value="1"/>
</dbReference>
<sequence length="157" mass="17657">MSIVEKSVQVNVPVSTAYNQWTQFEQFPEFMDGITEVRQLDATRLHWRADIGGRTKEWDAEITEQLPDQRIAWRSTSGAPNAGIVLFQDLGGGRSQVTVQMDYAPQGIAESVASTLGLLSRRLDDNLGRFKQFIEARGQETGAWRGQVDQPHEHART</sequence>
<keyword evidence="4" id="KW-1185">Reference proteome</keyword>
<dbReference type="EMBL" id="JAWIIV010000003">
    <property type="protein sequence ID" value="MEC4718522.1"/>
    <property type="molecule type" value="Genomic_DNA"/>
</dbReference>
<comment type="similarity">
    <text evidence="1">Belongs to the ribosome association toxin RatA family.</text>
</comment>
<name>A0ABU6J4H3_9BURK</name>
<dbReference type="Gene3D" id="3.30.530.20">
    <property type="match status" value="1"/>
</dbReference>
<dbReference type="InterPro" id="IPR047137">
    <property type="entry name" value="ORF3"/>
</dbReference>
<evidence type="ECO:0000256" key="1">
    <source>
        <dbReference type="ARBA" id="ARBA00008918"/>
    </source>
</evidence>
<dbReference type="Proteomes" id="UP001352263">
    <property type="component" value="Unassembled WGS sequence"/>
</dbReference>
<feature type="domain" description="Coenzyme Q-binding protein COQ10 START" evidence="2">
    <location>
        <begin position="10"/>
        <end position="128"/>
    </location>
</feature>
<protein>
    <submittedName>
        <fullName evidence="3">SRPBCC family protein</fullName>
    </submittedName>
</protein>
<gene>
    <name evidence="3" type="ORF">RY831_05145</name>
</gene>
<evidence type="ECO:0000259" key="2">
    <source>
        <dbReference type="Pfam" id="PF03364"/>
    </source>
</evidence>